<protein>
    <submittedName>
        <fullName evidence="2">Uncharacterized protein</fullName>
    </submittedName>
</protein>
<organism evidence="2 3">
    <name type="scientific">Rhizopus oryzae</name>
    <name type="common">Mucormycosis agent</name>
    <name type="synonym">Rhizopus arrhizus var. delemar</name>
    <dbReference type="NCBI Taxonomy" id="64495"/>
    <lineage>
        <taxon>Eukaryota</taxon>
        <taxon>Fungi</taxon>
        <taxon>Fungi incertae sedis</taxon>
        <taxon>Mucoromycota</taxon>
        <taxon>Mucoromycotina</taxon>
        <taxon>Mucoromycetes</taxon>
        <taxon>Mucorales</taxon>
        <taxon>Mucorineae</taxon>
        <taxon>Rhizopodaceae</taxon>
        <taxon>Rhizopus</taxon>
    </lineage>
</organism>
<feature type="compositionally biased region" description="Basic residues" evidence="1">
    <location>
        <begin position="128"/>
        <end position="138"/>
    </location>
</feature>
<sequence length="138" mass="15868">MTLQAQAGLVLSEYFRKESIATIINTVRISGPTVSQLAVDWQTLMHNDFIRYFGDYKLGDNELYDHIQIDESKFCKRRYKRRSHDEDCMPPTPSAAVIPEMIDPTAPIMDATTDLAGRSSLETPTTREHRRSRRVHRA</sequence>
<proteinExistence type="predicted"/>
<name>A0A9P6XV58_RHIOR</name>
<accession>A0A9P6XV58</accession>
<evidence type="ECO:0000313" key="3">
    <source>
        <dbReference type="Proteomes" id="UP000717996"/>
    </source>
</evidence>
<reference evidence="2" key="1">
    <citation type="journal article" date="2020" name="Microb. Genom.">
        <title>Genetic diversity of clinical and environmental Mucorales isolates obtained from an investigation of mucormycosis cases among solid organ transplant recipients.</title>
        <authorList>
            <person name="Nguyen M.H."/>
            <person name="Kaul D."/>
            <person name="Muto C."/>
            <person name="Cheng S.J."/>
            <person name="Richter R.A."/>
            <person name="Bruno V.M."/>
            <person name="Liu G."/>
            <person name="Beyhan S."/>
            <person name="Sundermann A.J."/>
            <person name="Mounaud S."/>
            <person name="Pasculle A.W."/>
            <person name="Nierman W.C."/>
            <person name="Driscoll E."/>
            <person name="Cumbie R."/>
            <person name="Clancy C.J."/>
            <person name="Dupont C.L."/>
        </authorList>
    </citation>
    <scope>NUCLEOTIDE SEQUENCE</scope>
    <source>
        <strain evidence="2">GL16</strain>
    </source>
</reference>
<evidence type="ECO:0000256" key="1">
    <source>
        <dbReference type="SAM" id="MobiDB-lite"/>
    </source>
</evidence>
<feature type="region of interest" description="Disordered" evidence="1">
    <location>
        <begin position="114"/>
        <end position="138"/>
    </location>
</feature>
<gene>
    <name evidence="2" type="ORF">G6F51_012906</name>
</gene>
<dbReference type="AlphaFoldDB" id="A0A9P6XV58"/>
<feature type="region of interest" description="Disordered" evidence="1">
    <location>
        <begin position="81"/>
        <end position="100"/>
    </location>
</feature>
<comment type="caution">
    <text evidence="2">The sequence shown here is derived from an EMBL/GenBank/DDBJ whole genome shotgun (WGS) entry which is preliminary data.</text>
</comment>
<dbReference type="Proteomes" id="UP000717996">
    <property type="component" value="Unassembled WGS sequence"/>
</dbReference>
<evidence type="ECO:0000313" key="2">
    <source>
        <dbReference type="EMBL" id="KAG1532854.1"/>
    </source>
</evidence>
<dbReference type="EMBL" id="JAANIT010004247">
    <property type="protein sequence ID" value="KAG1532854.1"/>
    <property type="molecule type" value="Genomic_DNA"/>
</dbReference>